<dbReference type="PANTHER" id="PTHR38626">
    <property type="entry name" value="SKN-1 DEPENDENT ZYGOTIC TRANSCRIPT-RELATED"/>
    <property type="match status" value="1"/>
</dbReference>
<feature type="chain" id="PRO_5012150172" description="C2 domain-containing protein" evidence="2">
    <location>
        <begin position="23"/>
        <end position="357"/>
    </location>
</feature>
<protein>
    <recommendedName>
        <fullName evidence="3">C2 domain-containing protein</fullName>
    </recommendedName>
</protein>
<accession>A0A238BVN5</accession>
<sequence>MIRHSVLVVLVALISRKFLTHCSSPMLKSPVQSSITSFWVTVEPISVKWTKGCLAAAGCADSRLTLSEWNLVSDERISSSWSIQELFDSSHMFASYWSKGRPADITFNYEVVGADPIYGFARTCDSTRAIRIFDDKRKLVSKSANQTITSTIASLQQSDKITLNLTGKCFNAAIIAQKYESNCPWCSCGEGYAIVGQLSEFESRDSLYHMNNSSETLVDIGLMALSAIAVATSAAFSCVLVAYLRERRYKCGRSIASCSMKFCDNNSTICQAYQTNSHKKRLTNSEITRYQPTRDCPTPMSCQMESSHCGSILENNVSGCRIATDDCCIESALLDGYYKLSDSAKQIPSAYNGNLKI</sequence>
<keyword evidence="2" id="KW-0732">Signal</keyword>
<dbReference type="OrthoDB" id="5809100at2759"/>
<evidence type="ECO:0000259" key="3">
    <source>
        <dbReference type="Pfam" id="PF25330"/>
    </source>
</evidence>
<dbReference type="InterPro" id="IPR040426">
    <property type="entry name" value="C05B5.4-like"/>
</dbReference>
<keyword evidence="1" id="KW-0472">Membrane</keyword>
<feature type="transmembrane region" description="Helical" evidence="1">
    <location>
        <begin position="220"/>
        <end position="244"/>
    </location>
</feature>
<evidence type="ECO:0000313" key="4">
    <source>
        <dbReference type="EMBL" id="OZC08740.1"/>
    </source>
</evidence>
<keyword evidence="1" id="KW-1133">Transmembrane helix</keyword>
<evidence type="ECO:0000256" key="1">
    <source>
        <dbReference type="SAM" id="Phobius"/>
    </source>
</evidence>
<feature type="domain" description="C2" evidence="3">
    <location>
        <begin position="37"/>
        <end position="181"/>
    </location>
</feature>
<keyword evidence="1" id="KW-0812">Transmembrane</keyword>
<dbReference type="Pfam" id="PF25330">
    <property type="entry name" value="C2_nem"/>
    <property type="match status" value="1"/>
</dbReference>
<evidence type="ECO:0000313" key="5">
    <source>
        <dbReference type="Proteomes" id="UP000242913"/>
    </source>
</evidence>
<evidence type="ECO:0000256" key="2">
    <source>
        <dbReference type="SAM" id="SignalP"/>
    </source>
</evidence>
<dbReference type="AlphaFoldDB" id="A0A238BVN5"/>
<feature type="signal peptide" evidence="2">
    <location>
        <begin position="1"/>
        <end position="22"/>
    </location>
</feature>
<organism evidence="4 5">
    <name type="scientific">Onchocerca flexuosa</name>
    <dbReference type="NCBI Taxonomy" id="387005"/>
    <lineage>
        <taxon>Eukaryota</taxon>
        <taxon>Metazoa</taxon>
        <taxon>Ecdysozoa</taxon>
        <taxon>Nematoda</taxon>
        <taxon>Chromadorea</taxon>
        <taxon>Rhabditida</taxon>
        <taxon>Spirurina</taxon>
        <taxon>Spiruromorpha</taxon>
        <taxon>Filarioidea</taxon>
        <taxon>Onchocercidae</taxon>
        <taxon>Onchocerca</taxon>
    </lineage>
</organism>
<dbReference type="PANTHER" id="PTHR38626:SF2">
    <property type="entry name" value="CUB DOMAIN-CONTAINING PROTEIN"/>
    <property type="match status" value="1"/>
</dbReference>
<reference evidence="4 5" key="1">
    <citation type="submission" date="2015-12" db="EMBL/GenBank/DDBJ databases">
        <title>Draft genome of the nematode, Onchocerca flexuosa.</title>
        <authorList>
            <person name="Mitreva M."/>
        </authorList>
    </citation>
    <scope>NUCLEOTIDE SEQUENCE [LARGE SCALE GENOMIC DNA]</scope>
    <source>
        <strain evidence="4">Red Deer</strain>
    </source>
</reference>
<keyword evidence="5" id="KW-1185">Reference proteome</keyword>
<dbReference type="Proteomes" id="UP000242913">
    <property type="component" value="Unassembled WGS sequence"/>
</dbReference>
<dbReference type="EMBL" id="KZ270004">
    <property type="protein sequence ID" value="OZC08740.1"/>
    <property type="molecule type" value="Genomic_DNA"/>
</dbReference>
<gene>
    <name evidence="4" type="ORF">X798_04288</name>
</gene>
<name>A0A238BVN5_9BILA</name>
<proteinExistence type="predicted"/>
<dbReference type="InterPro" id="IPR057569">
    <property type="entry name" value="C2_nem"/>
</dbReference>